<name>A0A9W6CVX4_9MICO</name>
<dbReference type="AlphaFoldDB" id="A0A9W6CVX4"/>
<dbReference type="EMBL" id="BSDP01000001">
    <property type="protein sequence ID" value="GLI26675.1"/>
    <property type="molecule type" value="Genomic_DNA"/>
</dbReference>
<protein>
    <submittedName>
        <fullName evidence="1">CTP synthase</fullName>
    </submittedName>
</protein>
<sequence length="327" mass="35679">MDDGMIGARARLGDPERLSTAQLLGAGATHRQVRQAVREGSLIRVRRGAFAPRAAWAAASPEERHVELIRATATAQTRHDRPVSHLSAAAVHGLPIIGRMPDAVELWDGAAGGGSSTPGIRTHRGGARPATVEIEGITVTSLPRTAVDIASTEPFATAVCVLDAAMGRTIPDADGNGEAELTAQVLLAELSRAGIRRGRRAATRAIGFADSRSGSPGESWSRASMHELGFEVPELQVRFERQHGHADVDYFWRSRGIVGEFDGAQKYMREEYLRGRTPAEVVVAEKRREDELRRHPGVRGFVRWDWRVARSPRRLAELLDAHGVPRR</sequence>
<organism evidence="1 2">
    <name type="scientific">Agromyces rhizosphaerae</name>
    <dbReference type="NCBI Taxonomy" id="88374"/>
    <lineage>
        <taxon>Bacteria</taxon>
        <taxon>Bacillati</taxon>
        <taxon>Actinomycetota</taxon>
        <taxon>Actinomycetes</taxon>
        <taxon>Micrococcales</taxon>
        <taxon>Microbacteriaceae</taxon>
        <taxon>Agromyces</taxon>
    </lineage>
</organism>
<evidence type="ECO:0000313" key="2">
    <source>
        <dbReference type="Proteomes" id="UP001144396"/>
    </source>
</evidence>
<dbReference type="Proteomes" id="UP001144396">
    <property type="component" value="Unassembled WGS sequence"/>
</dbReference>
<keyword evidence="2" id="KW-1185">Reference proteome</keyword>
<comment type="caution">
    <text evidence="1">The sequence shown here is derived from an EMBL/GenBank/DDBJ whole genome shotgun (WGS) entry which is preliminary data.</text>
</comment>
<gene>
    <name evidence="1" type="ORF">ARHIZOSPH14_09170</name>
</gene>
<accession>A0A9W6CVX4</accession>
<dbReference type="RefSeq" id="WP_281882693.1">
    <property type="nucleotide sequence ID" value="NZ_BSDP01000001.1"/>
</dbReference>
<proteinExistence type="predicted"/>
<evidence type="ECO:0000313" key="1">
    <source>
        <dbReference type="EMBL" id="GLI26675.1"/>
    </source>
</evidence>
<reference evidence="1" key="1">
    <citation type="submission" date="2022-12" db="EMBL/GenBank/DDBJ databases">
        <title>Reference genome sequencing for broad-spectrum identification of bacterial and archaeal isolates by mass spectrometry.</title>
        <authorList>
            <person name="Sekiguchi Y."/>
            <person name="Tourlousse D.M."/>
        </authorList>
    </citation>
    <scope>NUCLEOTIDE SEQUENCE</scope>
    <source>
        <strain evidence="1">14</strain>
    </source>
</reference>